<evidence type="ECO:0000313" key="1">
    <source>
        <dbReference type="EMBL" id="CAG8557105.1"/>
    </source>
</evidence>
<dbReference type="EMBL" id="CAJVPW010005572">
    <property type="protein sequence ID" value="CAG8557105.1"/>
    <property type="molecule type" value="Genomic_DNA"/>
</dbReference>
<sequence>MALKSDDDMVDSDELSYTKIEQETLVIDDIKYELFIGAFGGSIFRQTK</sequence>
<reference evidence="1" key="1">
    <citation type="submission" date="2021-06" db="EMBL/GenBank/DDBJ databases">
        <authorList>
            <person name="Kallberg Y."/>
            <person name="Tangrot J."/>
            <person name="Rosling A."/>
        </authorList>
    </citation>
    <scope>NUCLEOTIDE SEQUENCE</scope>
    <source>
        <strain evidence="1">28 12/20/2015</strain>
    </source>
</reference>
<dbReference type="Proteomes" id="UP000789366">
    <property type="component" value="Unassembled WGS sequence"/>
</dbReference>
<gene>
    <name evidence="1" type="ORF">SPELUC_LOCUS5449</name>
</gene>
<organism evidence="1 2">
    <name type="scientific">Cetraspora pellucida</name>
    <dbReference type="NCBI Taxonomy" id="1433469"/>
    <lineage>
        <taxon>Eukaryota</taxon>
        <taxon>Fungi</taxon>
        <taxon>Fungi incertae sedis</taxon>
        <taxon>Mucoromycota</taxon>
        <taxon>Glomeromycotina</taxon>
        <taxon>Glomeromycetes</taxon>
        <taxon>Diversisporales</taxon>
        <taxon>Gigasporaceae</taxon>
        <taxon>Cetraspora</taxon>
    </lineage>
</organism>
<protein>
    <submittedName>
        <fullName evidence="1">7432_t:CDS:1</fullName>
    </submittedName>
</protein>
<keyword evidence="2" id="KW-1185">Reference proteome</keyword>
<evidence type="ECO:0000313" key="2">
    <source>
        <dbReference type="Proteomes" id="UP000789366"/>
    </source>
</evidence>
<accession>A0ACA9LZ42</accession>
<proteinExistence type="predicted"/>
<name>A0ACA9LZ42_9GLOM</name>
<comment type="caution">
    <text evidence="1">The sequence shown here is derived from an EMBL/GenBank/DDBJ whole genome shotgun (WGS) entry which is preliminary data.</text>
</comment>